<feature type="transmembrane region" description="Helical" evidence="1">
    <location>
        <begin position="731"/>
        <end position="752"/>
    </location>
</feature>
<evidence type="ECO:0000313" key="2">
    <source>
        <dbReference type="EMBL" id="SIO04132.1"/>
    </source>
</evidence>
<keyword evidence="3" id="KW-1185">Reference proteome</keyword>
<organism evidence="2 3">
    <name type="scientific">Nitrosomonas cryotolerans ATCC 49181</name>
    <dbReference type="NCBI Taxonomy" id="1131553"/>
    <lineage>
        <taxon>Bacteria</taxon>
        <taxon>Pseudomonadati</taxon>
        <taxon>Pseudomonadota</taxon>
        <taxon>Betaproteobacteria</taxon>
        <taxon>Nitrosomonadales</taxon>
        <taxon>Nitrosomonadaceae</taxon>
        <taxon>Nitrosomonas</taxon>
    </lineage>
</organism>
<dbReference type="EMBL" id="FSRO01000001">
    <property type="protein sequence ID" value="SIO04132.1"/>
    <property type="molecule type" value="Genomic_DNA"/>
</dbReference>
<dbReference type="Proteomes" id="UP000185062">
    <property type="component" value="Unassembled WGS sequence"/>
</dbReference>
<feature type="transmembrane region" description="Helical" evidence="1">
    <location>
        <begin position="1356"/>
        <end position="1373"/>
    </location>
</feature>
<name>A0A1N6G9N5_9PROT</name>
<dbReference type="STRING" id="44575.SAMN05216419_10054"/>
<feature type="transmembrane region" description="Helical" evidence="1">
    <location>
        <begin position="773"/>
        <end position="797"/>
    </location>
</feature>
<sequence length="1409" mass="158973">MSTDTSAKTTSSKASVPRRRIWICAFIVVLALISFGYLSFINSRGNFANSDFYRVLYEASNKFNENLSQLDKMHVNEESINSIRAQLPSYQRKQTNDAQNINKSFNYSLSGHNILIKNGNFDAEVRVADILPSPKQGFSQYLFANSEGKVLATIGGEKTISIDNLTSINKEIEKSKHRYQFNLKEPESSDGDDGRQHLPSYSSHVDMKLSYGEFRIFIFPFSLDTALSTKPNNQKQESSNNASPTGTINTLYLVGLLPKHKLHIEDSGYWSLSLLLVTLVSLLFIWTLLRLYLLPKSQSITPLYRNFTMLSSYGFFIVLIALVLAFMQKTTLQMSKDREAVAYAKKLYTQLNGDLIKVFQGLDNYRPFYHNLLAELDDFATLNAPNGTESNNNVSATDRFSQMIENSLVSLTSPSCKPLSEKKLPGYAFTPRKAYLITSNCLVDTNGEENWQVTAKLDQSAEQILLQAQQKNVSGEAVLSFMASNLDLKVESNGMVESHIGQGKQGYLPANILTVFAINDEGNTTLPPIYYQESNAPPQVVNLIERDYYKKIRDYQGWQLCLAAEKNNSDQCVEFNNVYLQRLLNISDGTRGTTISMPMYDPKDSVLPGSGLTAYILGADVILPSLSLAAPAPYDFTYMVIDRDSGGVLFHSNESRALVENLFYSGNNKSNLSQWIKARLDYYPELSEEIIEGHYHGQSGRFVLIPAPIDAWAIVIFYPNDSLDALMANQFLLISVSFAFALLVLVGLLTVCRKFSYTNILKNELFIRAGINGRIIIMAGSIMFSAIYSLYYIGLLFDLAEFWQQSVRMFSWILPSAGVLILLFYLFRICNKRLSAAGSSSHMSTNKSLKALFAVAILLSMTHLYYLHAAAQMPLKALGFHYQQVHCNWLNYERQEMIKMALSRYPNSITQQRIDPITLLPLTSQLENNLKDKITCQMHSSQVEPDDYLNLSSLVGATYLWQWINAYFTTGFPTAAPPTIQEDLKILWPVAGYSILIGIIIWIWLGFNRRMLWTRLYYSDGFLQHIERLTKSKSTLKQGSHHTKLIIECDRVKLNGIGLALLLRTTVMHESKSTEPKLNNLLVGFDTLYQLSPCLQRLGASNSFLPNLKLNVIEDADSKKLDVQIWDIETCLEQAQFRQHLLDLIMEIKSLTLANQLNSFTIFTGYHSLQRVKMKDPLLVEESSILEHAEYLSWAECLMDFNVKVTDILERGVDKRLLEQEISDFPELFFLSSDALESSETTEKSLWDQGEDSRIGAQWTTINYILLRAEALYRFKWESCSNAEKLALLSLDRQHRINPSNTQMIEHLAVNGLIKVKQGHLEIANNSFAYFIRNAETIDTVNRLVSQSEAGFWKDYQLPLGLLVILIIGGIALTSGESIYIIAASVAGVIGTIASIATSASMLRGQFKE</sequence>
<dbReference type="eggNOG" id="ENOG502Z7NM">
    <property type="taxonomic scope" value="Bacteria"/>
</dbReference>
<feature type="transmembrane region" description="Helical" evidence="1">
    <location>
        <begin position="809"/>
        <end position="827"/>
    </location>
</feature>
<keyword evidence="1" id="KW-1133">Transmembrane helix</keyword>
<feature type="transmembrane region" description="Helical" evidence="1">
    <location>
        <begin position="309"/>
        <end position="327"/>
    </location>
</feature>
<evidence type="ECO:0008006" key="4">
    <source>
        <dbReference type="Google" id="ProtNLM"/>
    </source>
</evidence>
<evidence type="ECO:0000313" key="3">
    <source>
        <dbReference type="Proteomes" id="UP000185062"/>
    </source>
</evidence>
<dbReference type="RefSeq" id="WP_028460947.1">
    <property type="nucleotide sequence ID" value="NZ_FSRO01000001.1"/>
</dbReference>
<accession>A0A1N6G9N5</accession>
<reference evidence="2 3" key="1">
    <citation type="submission" date="2016-12" db="EMBL/GenBank/DDBJ databases">
        <authorList>
            <person name="Song W.-J."/>
            <person name="Kurnit D.M."/>
        </authorList>
    </citation>
    <scope>NUCLEOTIDE SEQUENCE [LARGE SCALE GENOMIC DNA]</scope>
    <source>
        <strain evidence="2 3">ATCC 49181</strain>
    </source>
</reference>
<protein>
    <recommendedName>
        <fullName evidence="4">Cache domain-containing protein</fullName>
    </recommendedName>
</protein>
<feature type="transmembrane region" description="Helical" evidence="1">
    <location>
        <begin position="1379"/>
        <end position="1403"/>
    </location>
</feature>
<proteinExistence type="predicted"/>
<keyword evidence="1" id="KW-0812">Transmembrane</keyword>
<feature type="transmembrane region" description="Helical" evidence="1">
    <location>
        <begin position="986"/>
        <end position="1007"/>
    </location>
</feature>
<evidence type="ECO:0000256" key="1">
    <source>
        <dbReference type="SAM" id="Phobius"/>
    </source>
</evidence>
<feature type="transmembrane region" description="Helical" evidence="1">
    <location>
        <begin position="269"/>
        <end position="289"/>
    </location>
</feature>
<feature type="transmembrane region" description="Helical" evidence="1">
    <location>
        <begin position="20"/>
        <end position="40"/>
    </location>
</feature>
<gene>
    <name evidence="2" type="ORF">SAMN02743940_0610</name>
</gene>
<keyword evidence="1" id="KW-0472">Membrane</keyword>
<feature type="transmembrane region" description="Helical" evidence="1">
    <location>
        <begin position="848"/>
        <end position="866"/>
    </location>
</feature>